<feature type="domain" description="Cyclic nucleotide-binding" evidence="3">
    <location>
        <begin position="16"/>
        <end position="115"/>
    </location>
</feature>
<feature type="compositionally biased region" description="Acidic residues" evidence="1">
    <location>
        <begin position="544"/>
        <end position="572"/>
    </location>
</feature>
<feature type="transmembrane region" description="Helical" evidence="2">
    <location>
        <begin position="187"/>
        <end position="207"/>
    </location>
</feature>
<dbReference type="InterPro" id="IPR014710">
    <property type="entry name" value="RmlC-like_jellyroll"/>
</dbReference>
<proteinExistence type="predicted"/>
<keyword evidence="2" id="KW-1133">Transmembrane helix</keyword>
<reference evidence="4 5" key="1">
    <citation type="submission" date="2020-08" db="EMBL/GenBank/DDBJ databases">
        <title>Bridging the membrane lipid divide: bacteria of the FCB group superphylum have the potential to synthesize archaeal ether lipids.</title>
        <authorList>
            <person name="Villanueva L."/>
            <person name="Von Meijenfeldt F.A.B."/>
            <person name="Westbye A.B."/>
            <person name="Yadav S."/>
            <person name="Hopmans E.C."/>
            <person name="Dutilh B.E."/>
            <person name="Sinninghe Damste J.S."/>
        </authorList>
    </citation>
    <scope>NUCLEOTIDE SEQUENCE [LARGE SCALE GENOMIC DNA]</scope>
    <source>
        <strain evidence="4">NIOZ-UU36</strain>
    </source>
</reference>
<dbReference type="Pfam" id="PF00027">
    <property type="entry name" value="cNMP_binding"/>
    <property type="match status" value="1"/>
</dbReference>
<evidence type="ECO:0000313" key="5">
    <source>
        <dbReference type="Proteomes" id="UP000614469"/>
    </source>
</evidence>
<dbReference type="InterPro" id="IPR000595">
    <property type="entry name" value="cNMP-bd_dom"/>
</dbReference>
<evidence type="ECO:0000259" key="3">
    <source>
        <dbReference type="PROSITE" id="PS50042"/>
    </source>
</evidence>
<dbReference type="AlphaFoldDB" id="A0A8J6THI0"/>
<organism evidence="4 5">
    <name type="scientific">Candidatus Desulfolinea nitratireducens</name>
    <dbReference type="NCBI Taxonomy" id="2841698"/>
    <lineage>
        <taxon>Bacteria</taxon>
        <taxon>Bacillati</taxon>
        <taxon>Chloroflexota</taxon>
        <taxon>Anaerolineae</taxon>
        <taxon>Anaerolineales</taxon>
        <taxon>Anaerolineales incertae sedis</taxon>
        <taxon>Candidatus Desulfolinea</taxon>
    </lineage>
</organism>
<dbReference type="SMART" id="SM00100">
    <property type="entry name" value="cNMP"/>
    <property type="match status" value="1"/>
</dbReference>
<evidence type="ECO:0000256" key="1">
    <source>
        <dbReference type="SAM" id="MobiDB-lite"/>
    </source>
</evidence>
<dbReference type="EMBL" id="JACNJN010000048">
    <property type="protein sequence ID" value="MBC8334109.1"/>
    <property type="molecule type" value="Genomic_DNA"/>
</dbReference>
<feature type="transmembrane region" description="Helical" evidence="2">
    <location>
        <begin position="159"/>
        <end position="181"/>
    </location>
</feature>
<gene>
    <name evidence="4" type="ORF">H8E29_02490</name>
</gene>
<keyword evidence="2" id="KW-0472">Membrane</keyword>
<dbReference type="CDD" id="cd00038">
    <property type="entry name" value="CAP_ED"/>
    <property type="match status" value="1"/>
</dbReference>
<feature type="region of interest" description="Disordered" evidence="1">
    <location>
        <begin position="540"/>
        <end position="572"/>
    </location>
</feature>
<dbReference type="Proteomes" id="UP000614469">
    <property type="component" value="Unassembled WGS sequence"/>
</dbReference>
<accession>A0A8J6THI0</accession>
<comment type="caution">
    <text evidence="4">The sequence shown here is derived from an EMBL/GenBank/DDBJ whole genome shotgun (WGS) entry which is preliminary data.</text>
</comment>
<dbReference type="SUPFAM" id="SSF51206">
    <property type="entry name" value="cAMP-binding domain-like"/>
    <property type="match status" value="1"/>
</dbReference>
<dbReference type="PROSITE" id="PS50042">
    <property type="entry name" value="CNMP_BINDING_3"/>
    <property type="match status" value="1"/>
</dbReference>
<dbReference type="Gene3D" id="2.60.120.10">
    <property type="entry name" value="Jelly Rolls"/>
    <property type="match status" value="1"/>
</dbReference>
<sequence length="572" mass="66330">MATLEEKAAFLDKIHLFRRMDDNSIFAIAENFKKVSYKAGDTIIERGEQSKFLYLIYQGRVRLNREGQGQRDVLFVSGDYFGAEAVLPKEIRHSKVTAEKDAVLLRLDPLDFAQLSNSIPYLKENLKVSVFGRRLVKKIHFDWVREDEVIYFFGRKHPILLWQAMIIPVVLMMVLVGMFLLSSLSLAISPVIISAGLGAMVLIWGLWRWEDWRNDYYIVTNQRVVWIEKVIGIHDSRQEAPLGEILSVGADVDFIGQFFKYGDVNVRTFVGNIHLHHVHHPYQVRHIIEELWKRAQIKGTRAEKAELKTAILERLKNPDPVELKEKTEPKVEETRDRWSSPKKAGNLLKLRFEAGKTIIYRKHWVVLFKQASLPGFLAAIFIALLTYQGVGILFSQFEIVILNTFLLGVLSLITLFVIGWAVYQYIDWSNDTFQVTEDKIFDIDRKPLGSVESRSAPIENIHSTRYERKGVLAYIFNYGTVYMEVGTANFAFEDVLNPAAVQQDIDNRRMARINKEKRNEQQKEQDRMIDWMVAYHQSASDLDQNLEDTDDQSEDTDDQEEWQIDDSDIYLE</sequence>
<feature type="transmembrane region" description="Helical" evidence="2">
    <location>
        <begin position="400"/>
        <end position="423"/>
    </location>
</feature>
<name>A0A8J6THI0_9CHLR</name>
<feature type="transmembrane region" description="Helical" evidence="2">
    <location>
        <begin position="371"/>
        <end position="394"/>
    </location>
</feature>
<keyword evidence="2" id="KW-0812">Transmembrane</keyword>
<dbReference type="PANTHER" id="PTHR37938:SF1">
    <property type="entry name" value="BLL0215 PROTEIN"/>
    <property type="match status" value="1"/>
</dbReference>
<evidence type="ECO:0000256" key="2">
    <source>
        <dbReference type="SAM" id="Phobius"/>
    </source>
</evidence>
<protein>
    <submittedName>
        <fullName evidence="4">Cyclic nucleotide-binding domain-containing protein</fullName>
    </submittedName>
</protein>
<dbReference type="InterPro" id="IPR018490">
    <property type="entry name" value="cNMP-bd_dom_sf"/>
</dbReference>
<dbReference type="PANTHER" id="PTHR37938">
    <property type="entry name" value="BLL0215 PROTEIN"/>
    <property type="match status" value="1"/>
</dbReference>
<evidence type="ECO:0000313" key="4">
    <source>
        <dbReference type="EMBL" id="MBC8334109.1"/>
    </source>
</evidence>